<dbReference type="Gene3D" id="3.30.60.90">
    <property type="match status" value="1"/>
</dbReference>
<comment type="caution">
    <text evidence="6">The sequence shown here is derived from an EMBL/GenBank/DDBJ whole genome shotgun (WGS) entry which is preliminary data.</text>
</comment>
<organism evidence="6 7">
    <name type="scientific">Rubus argutus</name>
    <name type="common">Southern blackberry</name>
    <dbReference type="NCBI Taxonomy" id="59490"/>
    <lineage>
        <taxon>Eukaryota</taxon>
        <taxon>Viridiplantae</taxon>
        <taxon>Streptophyta</taxon>
        <taxon>Embryophyta</taxon>
        <taxon>Tracheophyta</taxon>
        <taxon>Spermatophyta</taxon>
        <taxon>Magnoliopsida</taxon>
        <taxon>eudicotyledons</taxon>
        <taxon>Gunneridae</taxon>
        <taxon>Pentapetalae</taxon>
        <taxon>rosids</taxon>
        <taxon>fabids</taxon>
        <taxon>Rosales</taxon>
        <taxon>Rosaceae</taxon>
        <taxon>Rosoideae</taxon>
        <taxon>Rosoideae incertae sedis</taxon>
        <taxon>Rubus</taxon>
    </lineage>
</organism>
<dbReference type="PROSITE" id="PS50222">
    <property type="entry name" value="EF_HAND_2"/>
    <property type="match status" value="2"/>
</dbReference>
<keyword evidence="7" id="KW-1185">Reference proteome</keyword>
<reference evidence="6 7" key="1">
    <citation type="journal article" date="2023" name="G3 (Bethesda)">
        <title>A chromosome-length genome assembly and annotation of blackberry (Rubus argutus, cv. 'Hillquist').</title>
        <authorList>
            <person name="Bruna T."/>
            <person name="Aryal R."/>
            <person name="Dudchenko O."/>
            <person name="Sargent D.J."/>
            <person name="Mead D."/>
            <person name="Buti M."/>
            <person name="Cavallini A."/>
            <person name="Hytonen T."/>
            <person name="Andres J."/>
            <person name="Pham M."/>
            <person name="Weisz D."/>
            <person name="Mascagni F."/>
            <person name="Usai G."/>
            <person name="Natali L."/>
            <person name="Bassil N."/>
            <person name="Fernandez G.E."/>
            <person name="Lomsadze A."/>
            <person name="Armour M."/>
            <person name="Olukolu B."/>
            <person name="Poorten T."/>
            <person name="Britton C."/>
            <person name="Davik J."/>
            <person name="Ashrafi H."/>
            <person name="Aiden E.L."/>
            <person name="Borodovsky M."/>
            <person name="Worthington M."/>
        </authorList>
    </citation>
    <scope>NUCLEOTIDE SEQUENCE [LARGE SCALE GENOMIC DNA]</scope>
    <source>
        <strain evidence="6">PI 553951</strain>
    </source>
</reference>
<dbReference type="Pfam" id="PF13202">
    <property type="entry name" value="EF-hand_5"/>
    <property type="match status" value="1"/>
</dbReference>
<dbReference type="SUPFAM" id="SSF57850">
    <property type="entry name" value="RING/U-box"/>
    <property type="match status" value="1"/>
</dbReference>
<dbReference type="GO" id="GO:0005509">
    <property type="term" value="F:calcium ion binding"/>
    <property type="evidence" value="ECO:0007669"/>
    <property type="project" value="InterPro"/>
</dbReference>
<dbReference type="PROSITE" id="PS00018">
    <property type="entry name" value="EF_HAND_1"/>
    <property type="match status" value="1"/>
</dbReference>
<evidence type="ECO:0000256" key="3">
    <source>
        <dbReference type="ARBA" id="ARBA00022833"/>
    </source>
</evidence>
<dbReference type="InterPro" id="IPR018247">
    <property type="entry name" value="EF_Hand_1_Ca_BS"/>
</dbReference>
<proteinExistence type="predicted"/>
<evidence type="ECO:0000256" key="1">
    <source>
        <dbReference type="ARBA" id="ARBA00022723"/>
    </source>
</evidence>
<keyword evidence="2" id="KW-0863">Zinc-finger</keyword>
<protein>
    <recommendedName>
        <fullName evidence="5">EF-hand domain-containing protein</fullName>
    </recommendedName>
</protein>
<keyword evidence="4" id="KW-0106">Calcium</keyword>
<keyword evidence="3" id="KW-0862">Zinc</keyword>
<dbReference type="Proteomes" id="UP001457282">
    <property type="component" value="Unassembled WGS sequence"/>
</dbReference>
<dbReference type="Gene3D" id="1.10.238.10">
    <property type="entry name" value="EF-hand"/>
    <property type="match status" value="2"/>
</dbReference>
<dbReference type="AlphaFoldDB" id="A0AAW1VQ32"/>
<evidence type="ECO:0000256" key="4">
    <source>
        <dbReference type="ARBA" id="ARBA00022837"/>
    </source>
</evidence>
<keyword evidence="1" id="KW-0479">Metal-binding</keyword>
<dbReference type="SUPFAM" id="SSF47473">
    <property type="entry name" value="EF-hand"/>
    <property type="match status" value="1"/>
</dbReference>
<evidence type="ECO:0000313" key="6">
    <source>
        <dbReference type="EMBL" id="KAK9906022.1"/>
    </source>
</evidence>
<sequence length="194" mass="21500">MGDMKEIRDAALAYYHNLSEQQKLDVYAFFQKMDTDGDGAITFKEFEQIFASSSHGDHFNRIFQDVDKNGDGSLDFEESVTLYYSLVNGRVIGCDGCRVSFIKGLYFTCVDCFHHNETITFDLCSSCYGSRNYVHHHSNFLDNYALLRSKAAYNNKSNAVLNTVNTGASVVNTGVNVANTVGNIASAASLCSIM</sequence>
<dbReference type="GO" id="GO:0008270">
    <property type="term" value="F:zinc ion binding"/>
    <property type="evidence" value="ECO:0007669"/>
    <property type="project" value="UniProtKB-KW"/>
</dbReference>
<gene>
    <name evidence="6" type="ORF">M0R45_000146</name>
</gene>
<dbReference type="InterPro" id="IPR002048">
    <property type="entry name" value="EF_hand_dom"/>
</dbReference>
<feature type="domain" description="EF-hand" evidence="5">
    <location>
        <begin position="57"/>
        <end position="89"/>
    </location>
</feature>
<dbReference type="InterPro" id="IPR011992">
    <property type="entry name" value="EF-hand-dom_pair"/>
</dbReference>
<accession>A0AAW1VQ32</accession>
<evidence type="ECO:0000256" key="2">
    <source>
        <dbReference type="ARBA" id="ARBA00022771"/>
    </source>
</evidence>
<evidence type="ECO:0000259" key="5">
    <source>
        <dbReference type="PROSITE" id="PS50222"/>
    </source>
</evidence>
<name>A0AAW1VQ32_RUBAR</name>
<evidence type="ECO:0000313" key="7">
    <source>
        <dbReference type="Proteomes" id="UP001457282"/>
    </source>
</evidence>
<dbReference type="CDD" id="cd00051">
    <property type="entry name" value="EFh"/>
    <property type="match status" value="1"/>
</dbReference>
<feature type="domain" description="EF-hand" evidence="5">
    <location>
        <begin position="21"/>
        <end position="56"/>
    </location>
</feature>
<dbReference type="EMBL" id="JBEDUW010000120">
    <property type="protein sequence ID" value="KAK9906022.1"/>
    <property type="molecule type" value="Genomic_DNA"/>
</dbReference>
<dbReference type="Pfam" id="PF00036">
    <property type="entry name" value="EF-hand_1"/>
    <property type="match status" value="1"/>
</dbReference>
<dbReference type="SMART" id="SM00054">
    <property type="entry name" value="EFh"/>
    <property type="match status" value="2"/>
</dbReference>
<dbReference type="InterPro" id="IPR043145">
    <property type="entry name" value="Znf_ZZ_sf"/>
</dbReference>